<dbReference type="GO" id="GO:0004034">
    <property type="term" value="F:aldose 1-epimerase activity"/>
    <property type="evidence" value="ECO:0007669"/>
    <property type="project" value="UniProtKB-EC"/>
</dbReference>
<reference evidence="1 2" key="1">
    <citation type="submission" date="2018-06" db="EMBL/GenBank/DDBJ databases">
        <authorList>
            <consortium name="Pathogen Informatics"/>
            <person name="Doyle S."/>
        </authorList>
    </citation>
    <scope>NUCLEOTIDE SEQUENCE [LARGE SCALE GENOMIC DNA]</scope>
    <source>
        <strain evidence="1 2">NCTC7914</strain>
    </source>
</reference>
<dbReference type="Proteomes" id="UP000254602">
    <property type="component" value="Unassembled WGS sequence"/>
</dbReference>
<gene>
    <name evidence="1" type="primary">galM_1</name>
    <name evidence="1" type="ORF">NCTC7914_00250</name>
</gene>
<accession>A0A379KF28</accession>
<dbReference type="SUPFAM" id="SSF74650">
    <property type="entry name" value="Galactose mutarotase-like"/>
    <property type="match status" value="1"/>
</dbReference>
<dbReference type="Gene3D" id="2.70.98.10">
    <property type="match status" value="1"/>
</dbReference>
<dbReference type="InterPro" id="IPR014718">
    <property type="entry name" value="GH-type_carb-bd"/>
</dbReference>
<organism evidence="1 2">
    <name type="scientific">Pseudomonas putida</name>
    <name type="common">Arthrobacter siderocapsulatus</name>
    <dbReference type="NCBI Taxonomy" id="303"/>
    <lineage>
        <taxon>Bacteria</taxon>
        <taxon>Pseudomonadati</taxon>
        <taxon>Pseudomonadota</taxon>
        <taxon>Gammaproteobacteria</taxon>
        <taxon>Pseudomonadales</taxon>
        <taxon>Pseudomonadaceae</taxon>
        <taxon>Pseudomonas</taxon>
    </lineage>
</organism>
<dbReference type="EC" id="5.1.3.3" evidence="1"/>
<sequence length="305" mass="33631">MAVTELQLQDRLTRLTLAPELGASLINWEVKATGQALLRHTDQAALASGTPRQLGCYPLAPWSNRIAEGGFARPEGWLALAPNTAHDPYPIHGTAWQQAWQVAHHSERSARLTLQSSVPFAYRAVLDVHLHEGRLRLDLQVTHLDEPATWYGLGLHPYFPRYPDTRLQAAAQHVWLAEEGRLPSYTAAVPQDWRFDAPASLPGTVVDHAFGGWAGDCVIEQPGAGYRLVCSADGAEHFLLFCPQDKPFFCFEPVSHPINAHHLPGLPGLRLLRQGEEMSLGFSLEYQAIQTVVSEQPQPGEPKAG</sequence>
<dbReference type="InterPro" id="IPR008183">
    <property type="entry name" value="Aldose_1/G6P_1-epimerase"/>
</dbReference>
<dbReference type="EMBL" id="UGUY01000001">
    <property type="protein sequence ID" value="SUD66217.1"/>
    <property type="molecule type" value="Genomic_DNA"/>
</dbReference>
<proteinExistence type="predicted"/>
<dbReference type="RefSeq" id="WP_115273009.1">
    <property type="nucleotide sequence ID" value="NZ_UGUY01000001.1"/>
</dbReference>
<dbReference type="AlphaFoldDB" id="A0A379KF28"/>
<dbReference type="InterPro" id="IPR011013">
    <property type="entry name" value="Gal_mutarotase_sf_dom"/>
</dbReference>
<dbReference type="Pfam" id="PF01263">
    <property type="entry name" value="Aldose_epim"/>
    <property type="match status" value="1"/>
</dbReference>
<dbReference type="GO" id="GO:0005975">
    <property type="term" value="P:carbohydrate metabolic process"/>
    <property type="evidence" value="ECO:0007669"/>
    <property type="project" value="InterPro"/>
</dbReference>
<evidence type="ECO:0000313" key="2">
    <source>
        <dbReference type="Proteomes" id="UP000254602"/>
    </source>
</evidence>
<keyword evidence="1" id="KW-0413">Isomerase</keyword>
<dbReference type="GO" id="GO:0030246">
    <property type="term" value="F:carbohydrate binding"/>
    <property type="evidence" value="ECO:0007669"/>
    <property type="project" value="InterPro"/>
</dbReference>
<evidence type="ECO:0000313" key="1">
    <source>
        <dbReference type="EMBL" id="SUD66217.1"/>
    </source>
</evidence>
<name>A0A379KF28_PSEPU</name>
<protein>
    <submittedName>
        <fullName evidence="1">Aldose 1-epimerase</fullName>
        <ecNumber evidence="1">5.1.3.3</ecNumber>
    </submittedName>
</protein>
<dbReference type="CDD" id="cd09021">
    <property type="entry name" value="Aldose_epim_Ec_YphB"/>
    <property type="match status" value="1"/>
</dbReference>